<comment type="caution">
    <text evidence="1">The sequence shown here is derived from an EMBL/GenBank/DDBJ whole genome shotgun (WGS) entry which is preliminary data.</text>
</comment>
<evidence type="ECO:0000313" key="1">
    <source>
        <dbReference type="EMBL" id="ENX55960.1"/>
    </source>
</evidence>
<evidence type="ECO:0000313" key="2">
    <source>
        <dbReference type="Proteomes" id="UP000013084"/>
    </source>
</evidence>
<dbReference type="Proteomes" id="UP000013084">
    <property type="component" value="Unassembled WGS sequence"/>
</dbReference>
<sequence>MNKLILKIFLISSFLFTSSCRDSETTEKGIYFNKVIDNYFGEYGPREKVWVNKPVNKYATAEVEKSKMSFGDFEIIQKKLQDDGWVLISSHDSFFEYCFDKKIYMGVLYPINAKHYGYDGEEIKYENINEWSVGLSYSEAGVKHCIKDEIPVIKLD</sequence>
<keyword evidence="2" id="KW-1185">Reference proteome</keyword>
<name>N9SXT6_9GAMM</name>
<dbReference type="AlphaFoldDB" id="N9SXT6"/>
<gene>
    <name evidence="1" type="ORF">F902_03055</name>
</gene>
<organism evidence="1 2">
    <name type="scientific">Acinetobacter higginsii</name>
    <dbReference type="NCBI Taxonomy" id="70347"/>
    <lineage>
        <taxon>Bacteria</taxon>
        <taxon>Pseudomonadati</taxon>
        <taxon>Pseudomonadota</taxon>
        <taxon>Gammaproteobacteria</taxon>
        <taxon>Moraxellales</taxon>
        <taxon>Moraxellaceae</taxon>
        <taxon>Acinetobacter</taxon>
    </lineage>
</organism>
<dbReference type="GeneID" id="86813925"/>
<dbReference type="EMBL" id="APRN01000038">
    <property type="protein sequence ID" value="ENX55960.1"/>
    <property type="molecule type" value="Genomic_DNA"/>
</dbReference>
<accession>N9RZG3</accession>
<dbReference type="RefSeq" id="WP_005204651.1">
    <property type="nucleotide sequence ID" value="NZ_JAKZGF010000003.1"/>
</dbReference>
<dbReference type="HOGENOM" id="CLU_143287_1_0_6"/>
<proteinExistence type="predicted"/>
<protein>
    <submittedName>
        <fullName evidence="1">Uncharacterized protein</fullName>
    </submittedName>
</protein>
<dbReference type="PATRIC" id="fig|1217700.3.peg.2970"/>
<accession>N9SXT6</accession>
<dbReference type="OrthoDB" id="6706635at2"/>
<dbReference type="PROSITE" id="PS51257">
    <property type="entry name" value="PROKAR_LIPOPROTEIN"/>
    <property type="match status" value="1"/>
</dbReference>
<reference evidence="1 2" key="1">
    <citation type="submission" date="2013-02" db="EMBL/GenBank/DDBJ databases">
        <title>The Genome Sequence of Acinetobacter sp. CIP 70.18.</title>
        <authorList>
            <consortium name="The Broad Institute Genome Sequencing Platform"/>
            <consortium name="The Broad Institute Genome Sequencing Center for Infectious Disease"/>
            <person name="Cerqueira G."/>
            <person name="Feldgarden M."/>
            <person name="Courvalin P."/>
            <person name="Perichon B."/>
            <person name="Grillot-Courvalin C."/>
            <person name="Clermont D."/>
            <person name="Rocha E."/>
            <person name="Yoon E.-J."/>
            <person name="Nemec A."/>
            <person name="Walker B."/>
            <person name="Young S.K."/>
            <person name="Zeng Q."/>
            <person name="Gargeya S."/>
            <person name="Fitzgerald M."/>
            <person name="Haas B."/>
            <person name="Abouelleil A."/>
            <person name="Alvarado L."/>
            <person name="Arachchi H.M."/>
            <person name="Berlin A.M."/>
            <person name="Chapman S.B."/>
            <person name="Dewar J."/>
            <person name="Goldberg J."/>
            <person name="Griggs A."/>
            <person name="Gujja S."/>
            <person name="Hansen M."/>
            <person name="Howarth C."/>
            <person name="Imamovic A."/>
            <person name="Larimer J."/>
            <person name="McCowan C."/>
            <person name="Murphy C."/>
            <person name="Neiman D."/>
            <person name="Pearson M."/>
            <person name="Priest M."/>
            <person name="Roberts A."/>
            <person name="Saif S."/>
            <person name="Shea T."/>
            <person name="Sisk P."/>
            <person name="Sykes S."/>
            <person name="Wortman J."/>
            <person name="Nusbaum C."/>
            <person name="Birren B."/>
        </authorList>
    </citation>
    <scope>NUCLEOTIDE SEQUENCE [LARGE SCALE GENOMIC DNA]</scope>
    <source>
        <strain evidence="1 2">CIP 70.18</strain>
    </source>
</reference>